<dbReference type="PANTHER" id="PTHR33639">
    <property type="entry name" value="THIOL-DISULFIDE OXIDOREDUCTASE DCC"/>
    <property type="match status" value="1"/>
</dbReference>
<dbReference type="Proteomes" id="UP000198757">
    <property type="component" value="Unassembled WGS sequence"/>
</dbReference>
<reference evidence="3" key="1">
    <citation type="submission" date="2016-10" db="EMBL/GenBank/DDBJ databases">
        <authorList>
            <person name="Varghese N."/>
            <person name="Submissions S."/>
        </authorList>
    </citation>
    <scope>NUCLEOTIDE SEQUENCE [LARGE SCALE GENOMIC DNA]</scope>
    <source>
        <strain evidence="3">DSM 25811 / CCM 8410 / LMG 26954 / E90</strain>
    </source>
</reference>
<proteinExistence type="predicted"/>
<dbReference type="GO" id="GO:0015035">
    <property type="term" value="F:protein-disulfide reductase activity"/>
    <property type="evidence" value="ECO:0007669"/>
    <property type="project" value="InterPro"/>
</dbReference>
<evidence type="ECO:0000256" key="1">
    <source>
        <dbReference type="SAM" id="Phobius"/>
    </source>
</evidence>
<dbReference type="AlphaFoldDB" id="A0A1G6YZT1"/>
<protein>
    <submittedName>
        <fullName evidence="2">Predicted thiol-disulfide oxidoreductase YuxK, DCC family</fullName>
    </submittedName>
</protein>
<gene>
    <name evidence="2" type="ORF">SAMN04487894_1175</name>
</gene>
<keyword evidence="1" id="KW-1133">Transmembrane helix</keyword>
<dbReference type="PANTHER" id="PTHR33639:SF2">
    <property type="entry name" value="DUF393 DOMAIN-CONTAINING PROTEIN"/>
    <property type="match status" value="1"/>
</dbReference>
<feature type="transmembrane region" description="Helical" evidence="1">
    <location>
        <begin position="86"/>
        <end position="105"/>
    </location>
</feature>
<dbReference type="InterPro" id="IPR007263">
    <property type="entry name" value="DCC1-like"/>
</dbReference>
<organism evidence="2 3">
    <name type="scientific">Niabella drilacis (strain DSM 25811 / CCM 8410 / CCUG 62505 / LMG 26954 / E90)</name>
    <dbReference type="NCBI Taxonomy" id="1285928"/>
    <lineage>
        <taxon>Bacteria</taxon>
        <taxon>Pseudomonadati</taxon>
        <taxon>Bacteroidota</taxon>
        <taxon>Chitinophagia</taxon>
        <taxon>Chitinophagales</taxon>
        <taxon>Chitinophagaceae</taxon>
        <taxon>Niabella</taxon>
    </lineage>
</organism>
<accession>A0A1G6YZT1</accession>
<name>A0A1G6YZT1_NIADE</name>
<dbReference type="RefSeq" id="WP_090392312.1">
    <property type="nucleotide sequence ID" value="NZ_FMZO01000017.1"/>
</dbReference>
<evidence type="ECO:0000313" key="2">
    <source>
        <dbReference type="EMBL" id="SDD96014.1"/>
    </source>
</evidence>
<dbReference type="EMBL" id="FMZO01000017">
    <property type="protein sequence ID" value="SDD96014.1"/>
    <property type="molecule type" value="Genomic_DNA"/>
</dbReference>
<keyword evidence="3" id="KW-1185">Reference proteome</keyword>
<keyword evidence="1" id="KW-0472">Membrane</keyword>
<evidence type="ECO:0000313" key="3">
    <source>
        <dbReference type="Proteomes" id="UP000198757"/>
    </source>
</evidence>
<sequence>MPAAPVILFDGVCNLCNGSVRFIIKRDKKNLFRFASLQSTTGKQLLQQYALPQTPHSIVLIENGKAYLRSTAALRIVRKLKAPWPLLYLFIIIPGFIRNGVYNWVARNRYRWFGRADHCTLPGPQFREKFIG</sequence>
<dbReference type="Pfam" id="PF04134">
    <property type="entry name" value="DCC1-like"/>
    <property type="match status" value="1"/>
</dbReference>
<dbReference type="InterPro" id="IPR052927">
    <property type="entry name" value="DCC_oxidoreductase"/>
</dbReference>
<keyword evidence="1" id="KW-0812">Transmembrane</keyword>
<dbReference type="OrthoDB" id="9785438at2"/>
<dbReference type="STRING" id="1285928.SAMN04487894_1175"/>